<dbReference type="Pfam" id="PF00884">
    <property type="entry name" value="Sulfatase"/>
    <property type="match status" value="1"/>
</dbReference>
<dbReference type="RefSeq" id="WP_349805059.1">
    <property type="nucleotide sequence ID" value="NZ_JBEGDP010000017.1"/>
</dbReference>
<evidence type="ECO:0000256" key="1">
    <source>
        <dbReference type="ARBA" id="ARBA00008779"/>
    </source>
</evidence>
<dbReference type="PROSITE" id="PS00523">
    <property type="entry name" value="SULFATASE_1"/>
    <property type="match status" value="1"/>
</dbReference>
<accession>A0ABV1P119</accession>
<evidence type="ECO:0000313" key="8">
    <source>
        <dbReference type="Proteomes" id="UP001482520"/>
    </source>
</evidence>
<evidence type="ECO:0000256" key="4">
    <source>
        <dbReference type="ARBA" id="ARBA00023180"/>
    </source>
</evidence>
<evidence type="ECO:0000259" key="6">
    <source>
        <dbReference type="Pfam" id="PF00884"/>
    </source>
</evidence>
<reference evidence="7 8" key="1">
    <citation type="submission" date="2024-02" db="EMBL/GenBank/DDBJ databases">
        <title>Full genome sequence of Nocardioides kribbensis.</title>
        <authorList>
            <person name="Poletto B.L."/>
            <person name="Silva G."/>
            <person name="Galante D."/>
            <person name="Campos K.R."/>
            <person name="Santos M.B.N."/>
            <person name="Sacchi C.T."/>
        </authorList>
    </citation>
    <scope>NUCLEOTIDE SEQUENCE [LARGE SCALE GENOMIC DNA]</scope>
    <source>
        <strain evidence="7 8">O4R</strain>
    </source>
</reference>
<protein>
    <submittedName>
        <fullName evidence="7">Sulfatase</fullName>
    </submittedName>
</protein>
<feature type="compositionally biased region" description="Low complexity" evidence="5">
    <location>
        <begin position="30"/>
        <end position="39"/>
    </location>
</feature>
<comment type="similarity">
    <text evidence="1">Belongs to the sulfatase family.</text>
</comment>
<name>A0ABV1P119_9ACTN</name>
<keyword evidence="3" id="KW-0378">Hydrolase</keyword>
<evidence type="ECO:0000256" key="5">
    <source>
        <dbReference type="SAM" id="MobiDB-lite"/>
    </source>
</evidence>
<feature type="region of interest" description="Disordered" evidence="5">
    <location>
        <begin position="28"/>
        <end position="61"/>
    </location>
</feature>
<dbReference type="PANTHER" id="PTHR43108">
    <property type="entry name" value="N-ACETYLGLUCOSAMINE-6-SULFATASE FAMILY MEMBER"/>
    <property type="match status" value="1"/>
</dbReference>
<comment type="caution">
    <text evidence="7">The sequence shown here is derived from an EMBL/GenBank/DDBJ whole genome shotgun (WGS) entry which is preliminary data.</text>
</comment>
<dbReference type="InterPro" id="IPR000917">
    <property type="entry name" value="Sulfatase_N"/>
</dbReference>
<dbReference type="SUPFAM" id="SSF53649">
    <property type="entry name" value="Alkaline phosphatase-like"/>
    <property type="match status" value="1"/>
</dbReference>
<proteinExistence type="inferred from homology"/>
<gene>
    <name evidence="7" type="ORF">V6R90_14335</name>
</gene>
<organism evidence="7 8">
    <name type="scientific">Nocardioides kribbensis</name>
    <dbReference type="NCBI Taxonomy" id="305517"/>
    <lineage>
        <taxon>Bacteria</taxon>
        <taxon>Bacillati</taxon>
        <taxon>Actinomycetota</taxon>
        <taxon>Actinomycetes</taxon>
        <taxon>Propionibacteriales</taxon>
        <taxon>Nocardioidaceae</taxon>
        <taxon>Nocardioides</taxon>
    </lineage>
</organism>
<dbReference type="PANTHER" id="PTHR43108:SF8">
    <property type="entry name" value="SD21168P"/>
    <property type="match status" value="1"/>
</dbReference>
<keyword evidence="8" id="KW-1185">Reference proteome</keyword>
<dbReference type="EMBL" id="JBEGDP010000017">
    <property type="protein sequence ID" value="MEQ7848458.1"/>
    <property type="molecule type" value="Genomic_DNA"/>
</dbReference>
<dbReference type="InterPro" id="IPR017850">
    <property type="entry name" value="Alkaline_phosphatase_core_sf"/>
</dbReference>
<evidence type="ECO:0000256" key="2">
    <source>
        <dbReference type="ARBA" id="ARBA00022729"/>
    </source>
</evidence>
<feature type="domain" description="Sulfatase N-terminal" evidence="6">
    <location>
        <begin position="66"/>
        <end position="414"/>
    </location>
</feature>
<evidence type="ECO:0000313" key="7">
    <source>
        <dbReference type="EMBL" id="MEQ7848458.1"/>
    </source>
</evidence>
<sequence length="534" mass="59106">MTPFRAMIALTVVLSSLAVGLEVRDHQGASSSALSPTSSQPVIAAAEESADPVGRDLRTAPEDDRPNIVLVITDDQRYDEMQFLPRTERLLGEAGLTATEAITPHPLCCPARAEMLTGQLAQNNGVHTNFAPQGGYDRLDTRHTIATWLQDAGYNTAFLGKHLNGYSQTDGRDPGWNIFNASSHGFSDYVDFHQYDNGRRVRVPGYYTDYVSQRTVDYAHELSRADAPFFLWVSHFAPHAARKTPDCLAGETCTLRPPLLSPAQNLQRAVRGRTTTDDQAREFAEGIAAKPSYNERDVSDKQHLVRSKPRVPASQVTDFALGRAAALDGVDRSVDRLVAQLAEDGELDNTYLVFVTDNGYQLGEHRFWGKILPYEENLRTPLLVRGPGVEAGTRTDRPMTLVDLAPTFLDIAGARADLTLDGVSMLDLWQGEKGEDPHRGGLLIQAGAYKSETGKRGWLYRGVRTERYTYARFFDGFVELYDRERDPYEVGSVAEDPAYAALRAELDRRTRLLQDCTGPQECNRDFGPLPAPAG</sequence>
<dbReference type="InterPro" id="IPR024607">
    <property type="entry name" value="Sulfatase_CS"/>
</dbReference>
<keyword evidence="4" id="KW-0325">Glycoprotein</keyword>
<keyword evidence="2" id="KW-0732">Signal</keyword>
<evidence type="ECO:0000256" key="3">
    <source>
        <dbReference type="ARBA" id="ARBA00022801"/>
    </source>
</evidence>
<dbReference type="Proteomes" id="UP001482520">
    <property type="component" value="Unassembled WGS sequence"/>
</dbReference>
<dbReference type="CDD" id="cd16147">
    <property type="entry name" value="G6S"/>
    <property type="match status" value="1"/>
</dbReference>
<dbReference type="Gene3D" id="3.40.720.10">
    <property type="entry name" value="Alkaline Phosphatase, subunit A"/>
    <property type="match status" value="1"/>
</dbReference>